<dbReference type="InterPro" id="IPR003789">
    <property type="entry name" value="Asn/Gln_tRNA_amidoTrase-B-like"/>
</dbReference>
<dbReference type="PANTHER" id="PTHR28055">
    <property type="entry name" value="ALTERED INHERITANCE OF MITOCHONDRIA PROTEIN 41, MITOCHONDRIAL"/>
    <property type="match status" value="1"/>
</dbReference>
<dbReference type="AlphaFoldDB" id="A0A1M4V7W5"/>
<evidence type="ECO:0000313" key="1">
    <source>
        <dbReference type="EMBL" id="SHE64980.1"/>
    </source>
</evidence>
<sequence>MSLVATLEQDMKTAMRNKEKDKLAVIRMVRAAIKKVEIDLKRPLNDEEVLDVITREVKQRKDSIAGFEKAGRSELAAKEQGELEILQVYLPAQLSDEELRQIVVETVEQLGATSKAEMGKVMGTVLPKVKGRADGKKVSQIVNQTLS</sequence>
<protein>
    <recommendedName>
        <fullName evidence="3">GatB/YqeY domain-containing protein</fullName>
    </recommendedName>
</protein>
<dbReference type="PANTHER" id="PTHR28055:SF1">
    <property type="entry name" value="ALTERED INHERITANCE OF MITOCHONDRIA PROTEIN 41, MITOCHONDRIAL"/>
    <property type="match status" value="1"/>
</dbReference>
<dbReference type="GO" id="GO:0016884">
    <property type="term" value="F:carbon-nitrogen ligase activity, with glutamine as amido-N-donor"/>
    <property type="evidence" value="ECO:0007669"/>
    <property type="project" value="InterPro"/>
</dbReference>
<dbReference type="InterPro" id="IPR019004">
    <property type="entry name" value="YqeY/Aim41"/>
</dbReference>
<keyword evidence="2" id="KW-1185">Reference proteome</keyword>
<dbReference type="RefSeq" id="WP_073153514.1">
    <property type="nucleotide sequence ID" value="NZ_FQVL01000002.1"/>
</dbReference>
<proteinExistence type="predicted"/>
<dbReference type="Gene3D" id="1.10.10.410">
    <property type="match status" value="1"/>
</dbReference>
<dbReference type="Pfam" id="PF09424">
    <property type="entry name" value="YqeY"/>
    <property type="match status" value="1"/>
</dbReference>
<reference evidence="1 2" key="1">
    <citation type="submission" date="2016-11" db="EMBL/GenBank/DDBJ databases">
        <authorList>
            <person name="Jaros S."/>
            <person name="Januszkiewicz K."/>
            <person name="Wedrychowicz H."/>
        </authorList>
    </citation>
    <scope>NUCLEOTIDE SEQUENCE [LARGE SCALE GENOMIC DNA]</scope>
    <source>
        <strain evidence="1 2">DSM 44666</strain>
    </source>
</reference>
<dbReference type="SUPFAM" id="SSF89095">
    <property type="entry name" value="GatB/YqeY motif"/>
    <property type="match status" value="1"/>
</dbReference>
<dbReference type="InterPro" id="IPR023168">
    <property type="entry name" value="GatB_Yqey_C_2"/>
</dbReference>
<organism evidence="1 2">
    <name type="scientific">Seinonella peptonophila</name>
    <dbReference type="NCBI Taxonomy" id="112248"/>
    <lineage>
        <taxon>Bacteria</taxon>
        <taxon>Bacillati</taxon>
        <taxon>Bacillota</taxon>
        <taxon>Bacilli</taxon>
        <taxon>Bacillales</taxon>
        <taxon>Thermoactinomycetaceae</taxon>
        <taxon>Seinonella</taxon>
    </lineage>
</organism>
<gene>
    <name evidence="1" type="ORF">SAMN05444392_102216</name>
</gene>
<dbReference type="EMBL" id="FQVL01000002">
    <property type="protein sequence ID" value="SHE64980.1"/>
    <property type="molecule type" value="Genomic_DNA"/>
</dbReference>
<evidence type="ECO:0008006" key="3">
    <source>
        <dbReference type="Google" id="ProtNLM"/>
    </source>
</evidence>
<name>A0A1M4V7W5_9BACL</name>
<dbReference type="Proteomes" id="UP000184476">
    <property type="component" value="Unassembled WGS sequence"/>
</dbReference>
<evidence type="ECO:0000313" key="2">
    <source>
        <dbReference type="Proteomes" id="UP000184476"/>
    </source>
</evidence>
<dbReference type="STRING" id="112248.SAMN05444392_102216"/>
<dbReference type="InterPro" id="IPR042184">
    <property type="entry name" value="YqeY/Aim41_N"/>
</dbReference>
<accession>A0A1M4V7W5</accession>
<dbReference type="Gene3D" id="1.10.1510.10">
    <property type="entry name" value="Uncharacterised protein YqeY/AIM41 PF09424, N-terminal domain"/>
    <property type="match status" value="1"/>
</dbReference>